<dbReference type="Pfam" id="PF11627">
    <property type="entry name" value="HnRNPA1_LC"/>
    <property type="match status" value="1"/>
</dbReference>
<feature type="compositionally biased region" description="Gly residues" evidence="4">
    <location>
        <begin position="216"/>
        <end position="227"/>
    </location>
</feature>
<feature type="domain" description="RRM" evidence="6">
    <location>
        <begin position="29"/>
        <end position="112"/>
    </location>
</feature>
<dbReference type="InterPro" id="IPR035979">
    <property type="entry name" value="RBD_domain_sf"/>
</dbReference>
<dbReference type="InterPro" id="IPR012677">
    <property type="entry name" value="Nucleotide-bd_a/b_plait_sf"/>
</dbReference>
<reference evidence="7" key="1">
    <citation type="submission" date="2023-06" db="EMBL/GenBank/DDBJ databases">
        <title>Reference genome for the Northern bat (Eptesicus nilssonii), a most northern bat species.</title>
        <authorList>
            <person name="Laine V.N."/>
            <person name="Pulliainen A.T."/>
            <person name="Lilley T.M."/>
        </authorList>
    </citation>
    <scope>NUCLEOTIDE SEQUENCE</scope>
    <source>
        <strain evidence="7">BLF_Eptnil</strain>
        <tissue evidence="7">Kidney</tissue>
    </source>
</reference>
<feature type="signal peptide" evidence="5">
    <location>
        <begin position="1"/>
        <end position="19"/>
    </location>
</feature>
<evidence type="ECO:0000256" key="5">
    <source>
        <dbReference type="SAM" id="SignalP"/>
    </source>
</evidence>
<proteinExistence type="predicted"/>
<dbReference type="FunFam" id="3.30.70.330:FF:000048">
    <property type="entry name" value="Heterogeneous nuclear ribonucleoprotein a1 isoform"/>
    <property type="match status" value="1"/>
</dbReference>
<dbReference type="InterPro" id="IPR000504">
    <property type="entry name" value="RRM_dom"/>
</dbReference>
<name>A0AA40HPH9_CNENI</name>
<dbReference type="InterPro" id="IPR021662">
    <property type="entry name" value="HnRNPA1/A2_C"/>
</dbReference>
<accession>A0AA40HPH9</accession>
<keyword evidence="2 3" id="KW-0694">RNA-binding</keyword>
<evidence type="ECO:0000256" key="1">
    <source>
        <dbReference type="ARBA" id="ARBA00022737"/>
    </source>
</evidence>
<dbReference type="GO" id="GO:0000398">
    <property type="term" value="P:mRNA splicing, via spliceosome"/>
    <property type="evidence" value="ECO:0007669"/>
    <property type="project" value="TreeGrafter"/>
</dbReference>
<dbReference type="GO" id="GO:0071013">
    <property type="term" value="C:catalytic step 2 spliceosome"/>
    <property type="evidence" value="ECO:0007669"/>
    <property type="project" value="TreeGrafter"/>
</dbReference>
<evidence type="ECO:0000313" key="7">
    <source>
        <dbReference type="EMBL" id="KAK1334969.1"/>
    </source>
</evidence>
<evidence type="ECO:0000259" key="6">
    <source>
        <dbReference type="PROSITE" id="PS50102"/>
    </source>
</evidence>
<dbReference type="Pfam" id="PF00076">
    <property type="entry name" value="RRM_1"/>
    <property type="match status" value="2"/>
</dbReference>
<comment type="caution">
    <text evidence="7">The sequence shown here is derived from an EMBL/GenBank/DDBJ whole genome shotgun (WGS) entry which is preliminary data.</text>
</comment>
<dbReference type="PROSITE" id="PS50102">
    <property type="entry name" value="RRM"/>
    <property type="match status" value="2"/>
</dbReference>
<gene>
    <name evidence="7" type="ORF">QTO34_004543</name>
</gene>
<feature type="domain" description="RRM" evidence="6">
    <location>
        <begin position="120"/>
        <end position="197"/>
    </location>
</feature>
<evidence type="ECO:0000256" key="3">
    <source>
        <dbReference type="PROSITE-ProRule" id="PRU00176"/>
    </source>
</evidence>
<dbReference type="SMART" id="SM00360">
    <property type="entry name" value="RRM"/>
    <property type="match status" value="2"/>
</dbReference>
<keyword evidence="5" id="KW-0732">Signal</keyword>
<protein>
    <recommendedName>
        <fullName evidence="6">RRM domain-containing protein</fullName>
    </recommendedName>
</protein>
<dbReference type="GO" id="GO:0003730">
    <property type="term" value="F:mRNA 3'-UTR binding"/>
    <property type="evidence" value="ECO:0007669"/>
    <property type="project" value="TreeGrafter"/>
</dbReference>
<feature type="compositionally biased region" description="Low complexity" evidence="4">
    <location>
        <begin position="321"/>
        <end position="331"/>
    </location>
</feature>
<feature type="chain" id="PRO_5041347820" description="RRM domain-containing protein" evidence="5">
    <location>
        <begin position="20"/>
        <end position="379"/>
    </location>
</feature>
<evidence type="ECO:0000313" key="8">
    <source>
        <dbReference type="Proteomes" id="UP001177744"/>
    </source>
</evidence>
<dbReference type="FunFam" id="3.30.70.330:FF:000429">
    <property type="entry name" value="Heterogeneous nuclear ribonucleoprotein A1-like 2"/>
    <property type="match status" value="1"/>
</dbReference>
<dbReference type="PANTHER" id="PTHR48026">
    <property type="entry name" value="HOMOLOGOUS TO DROSOPHILA SQD (SQUID) PROTEIN"/>
    <property type="match status" value="1"/>
</dbReference>
<evidence type="ECO:0000256" key="4">
    <source>
        <dbReference type="SAM" id="MobiDB-lite"/>
    </source>
</evidence>
<dbReference type="SUPFAM" id="SSF54928">
    <property type="entry name" value="RNA-binding domain, RBD"/>
    <property type="match status" value="1"/>
</dbReference>
<dbReference type="EMBL" id="JAULJE010000014">
    <property type="protein sequence ID" value="KAK1334969.1"/>
    <property type="molecule type" value="Genomic_DNA"/>
</dbReference>
<sequence length="379" mass="40533">MISHWTAVISLLLVIMSKSESPNELERLRKLFIGGSSFETTHVSLGSHFEPWGSLTDCVVIGDPNTTRSRGFGFVTYATVEEVDAAMNTRPHTVDGRVVEPQRAVSRADSQRPGAHLTVKKISVGGIKEDTEEHHLTHYLEHYGKTEVIEIMTDRGSGKKRGFAFVTFDDHDSVDKIVIQKHHPVKGHNCEVRKALSKQEVARASSSQRGPSRSGNFGGGRGGGFGGNDTSVAEETSVVEAALVAAVVAVDMVAVGMAIKDLVMMEAILVVEANDFDNYNNQSSDFGLMKGGDFGGRSSRPSGGGGQYFAKLRNQCGYGGSSSSSSYGSGRRSSKGLPNRAALDGGAPCTKRTLLGGWCGRRDHAILGNRAARDSDPGF</sequence>
<keyword evidence="1" id="KW-0677">Repeat</keyword>
<feature type="region of interest" description="Disordered" evidence="4">
    <location>
        <begin position="320"/>
        <end position="344"/>
    </location>
</feature>
<evidence type="ECO:0000256" key="2">
    <source>
        <dbReference type="ARBA" id="ARBA00022884"/>
    </source>
</evidence>
<dbReference type="PANTHER" id="PTHR48026:SF26">
    <property type="entry name" value="RRM DOMAIN-CONTAINING PROTEIN"/>
    <property type="match status" value="1"/>
</dbReference>
<feature type="region of interest" description="Disordered" evidence="4">
    <location>
        <begin position="198"/>
        <end position="229"/>
    </location>
</feature>
<keyword evidence="8" id="KW-1185">Reference proteome</keyword>
<dbReference type="Proteomes" id="UP001177744">
    <property type="component" value="Unassembled WGS sequence"/>
</dbReference>
<dbReference type="AlphaFoldDB" id="A0AA40HPH9"/>
<dbReference type="Gene3D" id="3.30.70.330">
    <property type="match status" value="2"/>
</dbReference>
<organism evidence="7 8">
    <name type="scientific">Cnephaeus nilssonii</name>
    <name type="common">Northern bat</name>
    <name type="synonym">Eptesicus nilssonii</name>
    <dbReference type="NCBI Taxonomy" id="3371016"/>
    <lineage>
        <taxon>Eukaryota</taxon>
        <taxon>Metazoa</taxon>
        <taxon>Chordata</taxon>
        <taxon>Craniata</taxon>
        <taxon>Vertebrata</taxon>
        <taxon>Euteleostomi</taxon>
        <taxon>Mammalia</taxon>
        <taxon>Eutheria</taxon>
        <taxon>Laurasiatheria</taxon>
        <taxon>Chiroptera</taxon>
        <taxon>Yangochiroptera</taxon>
        <taxon>Vespertilionidae</taxon>
        <taxon>Cnephaeus</taxon>
    </lineage>
</organism>